<dbReference type="Proteomes" id="UP000479000">
    <property type="component" value="Unassembled WGS sequence"/>
</dbReference>
<feature type="region of interest" description="Disordered" evidence="1">
    <location>
        <begin position="163"/>
        <end position="185"/>
    </location>
</feature>
<evidence type="ECO:0000313" key="3">
    <source>
        <dbReference type="Proteomes" id="UP000479000"/>
    </source>
</evidence>
<organism evidence="2 3">
    <name type="scientific">Nesidiocoris tenuis</name>
    <dbReference type="NCBI Taxonomy" id="355587"/>
    <lineage>
        <taxon>Eukaryota</taxon>
        <taxon>Metazoa</taxon>
        <taxon>Ecdysozoa</taxon>
        <taxon>Arthropoda</taxon>
        <taxon>Hexapoda</taxon>
        <taxon>Insecta</taxon>
        <taxon>Pterygota</taxon>
        <taxon>Neoptera</taxon>
        <taxon>Paraneoptera</taxon>
        <taxon>Hemiptera</taxon>
        <taxon>Heteroptera</taxon>
        <taxon>Panheteroptera</taxon>
        <taxon>Cimicomorpha</taxon>
        <taxon>Miridae</taxon>
        <taxon>Dicyphina</taxon>
        <taxon>Nesidiocoris</taxon>
    </lineage>
</organism>
<accession>A0A6H5HAK6</accession>
<proteinExistence type="predicted"/>
<sequence>MKNLKAEKSDILDDDIFWVRVQTTVEFLKPISRTNLELEGRTFSGFLIAIEENIPRSVYVQGSPRNRWIEKVKAGNPSGPFEEFGTCVKGQEIPPIRRIKDLIMDRKIHSEFQNELNTIENPETFWEPKIKEITPEIVHHHERTGIQRIKARRLFMSVPASGPWLEPSSDSGQGSLSGTNYYDID</sequence>
<dbReference type="EMBL" id="CADCXU010023026">
    <property type="protein sequence ID" value="CAB0010412.1"/>
    <property type="molecule type" value="Genomic_DNA"/>
</dbReference>
<keyword evidence="3" id="KW-1185">Reference proteome</keyword>
<feature type="compositionally biased region" description="Polar residues" evidence="1">
    <location>
        <begin position="168"/>
        <end position="185"/>
    </location>
</feature>
<dbReference type="AlphaFoldDB" id="A0A6H5HAK6"/>
<name>A0A6H5HAK6_9HEMI</name>
<protein>
    <submittedName>
        <fullName evidence="2">Uncharacterized protein</fullName>
    </submittedName>
</protein>
<evidence type="ECO:0000256" key="1">
    <source>
        <dbReference type="SAM" id="MobiDB-lite"/>
    </source>
</evidence>
<evidence type="ECO:0000313" key="2">
    <source>
        <dbReference type="EMBL" id="CAB0010412.1"/>
    </source>
</evidence>
<reference evidence="2 3" key="1">
    <citation type="submission" date="2020-02" db="EMBL/GenBank/DDBJ databases">
        <authorList>
            <person name="Ferguson B K."/>
        </authorList>
    </citation>
    <scope>NUCLEOTIDE SEQUENCE [LARGE SCALE GENOMIC DNA]</scope>
</reference>
<gene>
    <name evidence="2" type="ORF">NTEN_LOCUS15456</name>
</gene>